<comment type="caution">
    <text evidence="5">The sequence shown here is derived from an EMBL/GenBank/DDBJ whole genome shotgun (WGS) entry which is preliminary data.</text>
</comment>
<dbReference type="Pfam" id="PF01047">
    <property type="entry name" value="MarR"/>
    <property type="match status" value="1"/>
</dbReference>
<dbReference type="GO" id="GO:0003677">
    <property type="term" value="F:DNA binding"/>
    <property type="evidence" value="ECO:0007669"/>
    <property type="project" value="UniProtKB-KW"/>
</dbReference>
<evidence type="ECO:0000313" key="6">
    <source>
        <dbReference type="Proteomes" id="UP000240739"/>
    </source>
</evidence>
<dbReference type="SUPFAM" id="SSF46785">
    <property type="entry name" value="Winged helix' DNA-binding domain"/>
    <property type="match status" value="1"/>
</dbReference>
<keyword evidence="6" id="KW-1185">Reference proteome</keyword>
<dbReference type="OrthoDB" id="69852at2"/>
<dbReference type="GO" id="GO:0006950">
    <property type="term" value="P:response to stress"/>
    <property type="evidence" value="ECO:0007669"/>
    <property type="project" value="TreeGrafter"/>
</dbReference>
<organism evidence="5 6">
    <name type="scientific">Paraconexibacter algicola</name>
    <dbReference type="NCBI Taxonomy" id="2133960"/>
    <lineage>
        <taxon>Bacteria</taxon>
        <taxon>Bacillati</taxon>
        <taxon>Actinomycetota</taxon>
        <taxon>Thermoleophilia</taxon>
        <taxon>Solirubrobacterales</taxon>
        <taxon>Paraconexibacteraceae</taxon>
        <taxon>Paraconexibacter</taxon>
    </lineage>
</organism>
<dbReference type="RefSeq" id="WP_107567998.1">
    <property type="nucleotide sequence ID" value="NZ_PYYB01000001.1"/>
</dbReference>
<evidence type="ECO:0000256" key="3">
    <source>
        <dbReference type="ARBA" id="ARBA00023163"/>
    </source>
</evidence>
<protein>
    <submittedName>
        <fullName evidence="5">MarR family transcriptional regulator</fullName>
    </submittedName>
</protein>
<dbReference type="InterPro" id="IPR000835">
    <property type="entry name" value="HTH_MarR-typ"/>
</dbReference>
<dbReference type="PROSITE" id="PS01117">
    <property type="entry name" value="HTH_MARR_1"/>
    <property type="match status" value="1"/>
</dbReference>
<proteinExistence type="predicted"/>
<dbReference type="InterPro" id="IPR039422">
    <property type="entry name" value="MarR/SlyA-like"/>
</dbReference>
<accession>A0A2T4UJJ0</accession>
<feature type="domain" description="HTH marR-type" evidence="4">
    <location>
        <begin position="1"/>
        <end position="141"/>
    </location>
</feature>
<dbReference type="AlphaFoldDB" id="A0A2T4UJJ0"/>
<dbReference type="PANTHER" id="PTHR33164">
    <property type="entry name" value="TRANSCRIPTIONAL REGULATOR, MARR FAMILY"/>
    <property type="match status" value="1"/>
</dbReference>
<dbReference type="InterPro" id="IPR036388">
    <property type="entry name" value="WH-like_DNA-bd_sf"/>
</dbReference>
<dbReference type="InterPro" id="IPR023187">
    <property type="entry name" value="Tscrpt_reg_MarR-type_CS"/>
</dbReference>
<name>A0A2T4UJJ0_9ACTN</name>
<dbReference type="InterPro" id="IPR036390">
    <property type="entry name" value="WH_DNA-bd_sf"/>
</dbReference>
<dbReference type="PROSITE" id="PS50995">
    <property type="entry name" value="HTH_MARR_2"/>
    <property type="match status" value="1"/>
</dbReference>
<evidence type="ECO:0000256" key="1">
    <source>
        <dbReference type="ARBA" id="ARBA00023015"/>
    </source>
</evidence>
<keyword evidence="2" id="KW-0238">DNA-binding</keyword>
<dbReference type="EMBL" id="PYYB01000001">
    <property type="protein sequence ID" value="PTL59402.1"/>
    <property type="molecule type" value="Genomic_DNA"/>
</dbReference>
<keyword evidence="1" id="KW-0805">Transcription regulation</keyword>
<gene>
    <name evidence="5" type="ORF">C7Y72_06920</name>
</gene>
<evidence type="ECO:0000313" key="5">
    <source>
        <dbReference type="EMBL" id="PTL59402.1"/>
    </source>
</evidence>
<keyword evidence="3" id="KW-0804">Transcription</keyword>
<evidence type="ECO:0000256" key="2">
    <source>
        <dbReference type="ARBA" id="ARBA00023125"/>
    </source>
</evidence>
<dbReference type="PANTHER" id="PTHR33164:SF99">
    <property type="entry name" value="MARR FAMILY REGULATORY PROTEIN"/>
    <property type="match status" value="1"/>
</dbReference>
<dbReference type="PRINTS" id="PR00598">
    <property type="entry name" value="HTHMARR"/>
</dbReference>
<reference evidence="5 6" key="1">
    <citation type="submission" date="2018-03" db="EMBL/GenBank/DDBJ databases">
        <title>Aquarubrobacter algicola gen. nov., sp. nov., a novel actinobacterium isolated from shallow eutrophic lake during the end of cyanobacterial harmful algal blooms.</title>
        <authorList>
            <person name="Chun S.J."/>
        </authorList>
    </citation>
    <scope>NUCLEOTIDE SEQUENCE [LARGE SCALE GENOMIC DNA]</scope>
    <source>
        <strain evidence="5 6">Seoho-28</strain>
    </source>
</reference>
<evidence type="ECO:0000259" key="4">
    <source>
        <dbReference type="PROSITE" id="PS50995"/>
    </source>
</evidence>
<sequence>MATGTRQAPAVEAWRLVHELTGPARGWFLDTLRERDLSPPQWLALRRLSCGEPTPMGELAATLHCDNSNVTGIVDRLERRGLVERRAAEHDRRVKHLVITQDGRALHAEVTAALDAGPNPLAALPREEQRALRDLLRRAVAAQRAAADDD</sequence>
<dbReference type="Gene3D" id="1.10.10.10">
    <property type="entry name" value="Winged helix-like DNA-binding domain superfamily/Winged helix DNA-binding domain"/>
    <property type="match status" value="1"/>
</dbReference>
<dbReference type="SMART" id="SM00347">
    <property type="entry name" value="HTH_MARR"/>
    <property type="match status" value="1"/>
</dbReference>
<dbReference type="GO" id="GO:0003700">
    <property type="term" value="F:DNA-binding transcription factor activity"/>
    <property type="evidence" value="ECO:0007669"/>
    <property type="project" value="InterPro"/>
</dbReference>
<dbReference type="Proteomes" id="UP000240739">
    <property type="component" value="Unassembled WGS sequence"/>
</dbReference>